<reference evidence="1 2" key="1">
    <citation type="submission" date="2020-06" db="EMBL/GenBank/DDBJ databases">
        <title>Genomic analysis of Salicibibacter sp. NKC21-4.</title>
        <authorList>
            <person name="Oh Y.J."/>
        </authorList>
    </citation>
    <scope>NUCLEOTIDE SEQUENCE [LARGE SCALE GENOMIC DNA]</scope>
    <source>
        <strain evidence="1 2">NKC21-4</strain>
    </source>
</reference>
<keyword evidence="2" id="KW-1185">Reference proteome</keyword>
<proteinExistence type="predicted"/>
<dbReference type="AlphaFoldDB" id="A0A7T6ZE06"/>
<dbReference type="EMBL" id="CP054706">
    <property type="protein sequence ID" value="QQK81759.1"/>
    <property type="molecule type" value="Genomic_DNA"/>
</dbReference>
<dbReference type="Proteomes" id="UP000595349">
    <property type="component" value="Chromosome"/>
</dbReference>
<dbReference type="KEGG" id="scib:HUG20_18800"/>
<accession>A0A7T6ZE06</accession>
<name>A0A7T6ZE06_9BACI</name>
<organism evidence="1 2">
    <name type="scientific">Salicibibacter cibi</name>
    <dbReference type="NCBI Taxonomy" id="2743001"/>
    <lineage>
        <taxon>Bacteria</taxon>
        <taxon>Bacillati</taxon>
        <taxon>Bacillota</taxon>
        <taxon>Bacilli</taxon>
        <taxon>Bacillales</taxon>
        <taxon>Bacillaceae</taxon>
        <taxon>Salicibibacter</taxon>
    </lineage>
</organism>
<protein>
    <submittedName>
        <fullName evidence="1">Uncharacterized protein</fullName>
    </submittedName>
</protein>
<dbReference type="RefSeq" id="WP_200086512.1">
    <property type="nucleotide sequence ID" value="NZ_CP054706.1"/>
</dbReference>
<evidence type="ECO:0000313" key="1">
    <source>
        <dbReference type="EMBL" id="QQK81759.1"/>
    </source>
</evidence>
<sequence>MQGNPSYKQKTLALLATYGEMTLQWRRHQNGRVKPPQRRFCARRLDRSSAESEAMEAASRLQLITASCSAIPMYI</sequence>
<gene>
    <name evidence="1" type="ORF">HUG20_18800</name>
</gene>
<evidence type="ECO:0000313" key="2">
    <source>
        <dbReference type="Proteomes" id="UP000595349"/>
    </source>
</evidence>